<dbReference type="GO" id="GO:0005829">
    <property type="term" value="C:cytosol"/>
    <property type="evidence" value="ECO:0007669"/>
    <property type="project" value="TreeGrafter"/>
</dbReference>
<proteinExistence type="inferred from homology"/>
<dbReference type="NCBIfam" id="NF000930">
    <property type="entry name" value="PRK00092.2-2"/>
    <property type="match status" value="1"/>
</dbReference>
<keyword evidence="1 3" id="KW-0963">Cytoplasm</keyword>
<dbReference type="CDD" id="cd01734">
    <property type="entry name" value="YlxS_C"/>
    <property type="match status" value="1"/>
</dbReference>
<evidence type="ECO:0000313" key="8">
    <source>
        <dbReference type="Proteomes" id="UP000252770"/>
    </source>
</evidence>
<sequence length="188" mass="20534">MKDSDLDDLFTPVLTAHGLELEHLSVQAAGRRRVVKVVVDGDGPQGRGPLLDDIAAAAKQLNDLVDEHDPSGVSPYTIEVSSRGLSRPLTKPQHWRRNRGRLVRLEVGEEQLTGRVVASDDTTVTLQVGGGRRTLELAEVRRALVQVEFNRPAEPLADEPLADEDDEEGLDDELDEDASGEDEDEGGR</sequence>
<dbReference type="InterPro" id="IPR035956">
    <property type="entry name" value="RimP_N_sf"/>
</dbReference>
<evidence type="ECO:0000259" key="5">
    <source>
        <dbReference type="Pfam" id="PF02576"/>
    </source>
</evidence>
<dbReference type="AlphaFoldDB" id="A0A367YXN8"/>
<evidence type="ECO:0000259" key="6">
    <source>
        <dbReference type="Pfam" id="PF17384"/>
    </source>
</evidence>
<comment type="subcellular location">
    <subcellularLocation>
        <location evidence="3">Cytoplasm</location>
    </subcellularLocation>
</comment>
<dbReference type="Proteomes" id="UP000252770">
    <property type="component" value="Unassembled WGS sequence"/>
</dbReference>
<dbReference type="HAMAP" id="MF_01077">
    <property type="entry name" value="RimP"/>
    <property type="match status" value="1"/>
</dbReference>
<evidence type="ECO:0000256" key="2">
    <source>
        <dbReference type="ARBA" id="ARBA00022517"/>
    </source>
</evidence>
<dbReference type="GO" id="GO:0006412">
    <property type="term" value="P:translation"/>
    <property type="evidence" value="ECO:0007669"/>
    <property type="project" value="TreeGrafter"/>
</dbReference>
<accession>A0A367YXN8</accession>
<feature type="domain" description="Ribosome maturation factor RimP N-terminal" evidence="5">
    <location>
        <begin position="11"/>
        <end position="85"/>
    </location>
</feature>
<dbReference type="RefSeq" id="WP_114125269.1">
    <property type="nucleotide sequence ID" value="NZ_QOUI01000002.1"/>
</dbReference>
<dbReference type="Gene3D" id="3.30.300.70">
    <property type="entry name" value="RimP-like superfamily, N-terminal"/>
    <property type="match status" value="1"/>
</dbReference>
<dbReference type="InterPro" id="IPR028989">
    <property type="entry name" value="RimP_N"/>
</dbReference>
<organism evidence="7 8">
    <name type="scientific">Desertihabitans brevis</name>
    <dbReference type="NCBI Taxonomy" id="2268447"/>
    <lineage>
        <taxon>Bacteria</taxon>
        <taxon>Bacillati</taxon>
        <taxon>Actinomycetota</taxon>
        <taxon>Actinomycetes</taxon>
        <taxon>Propionibacteriales</taxon>
        <taxon>Propionibacteriaceae</taxon>
        <taxon>Desertihabitans</taxon>
    </lineage>
</organism>
<evidence type="ECO:0000256" key="3">
    <source>
        <dbReference type="HAMAP-Rule" id="MF_01077"/>
    </source>
</evidence>
<keyword evidence="2 3" id="KW-0690">Ribosome biogenesis</keyword>
<evidence type="ECO:0000313" key="7">
    <source>
        <dbReference type="EMBL" id="RCK70497.1"/>
    </source>
</evidence>
<gene>
    <name evidence="3" type="primary">rimP</name>
    <name evidence="7" type="ORF">DT076_03375</name>
</gene>
<comment type="caution">
    <text evidence="7">The sequence shown here is derived from an EMBL/GenBank/DDBJ whole genome shotgun (WGS) entry which is preliminary data.</text>
</comment>
<feature type="domain" description="Ribosome maturation factor RimP C-terminal" evidence="6">
    <location>
        <begin position="89"/>
        <end position="149"/>
    </location>
</feature>
<comment type="function">
    <text evidence="3">Required for maturation of 30S ribosomal subunits.</text>
</comment>
<evidence type="ECO:0000256" key="1">
    <source>
        <dbReference type="ARBA" id="ARBA00022490"/>
    </source>
</evidence>
<reference evidence="7 8" key="1">
    <citation type="submission" date="2018-07" db="EMBL/GenBank/DDBJ databases">
        <title>Desertimonas flava gen. nov. sp. nov.</title>
        <authorList>
            <person name="Liu S."/>
        </authorList>
    </citation>
    <scope>NUCLEOTIDE SEQUENCE [LARGE SCALE GENOMIC DNA]</scope>
    <source>
        <strain evidence="7 8">16Sb5-5</strain>
    </source>
</reference>
<feature type="compositionally biased region" description="Acidic residues" evidence="4">
    <location>
        <begin position="156"/>
        <end position="188"/>
    </location>
</feature>
<dbReference type="InterPro" id="IPR036847">
    <property type="entry name" value="RimP_C_sf"/>
</dbReference>
<dbReference type="Pfam" id="PF02576">
    <property type="entry name" value="RimP_N"/>
    <property type="match status" value="1"/>
</dbReference>
<dbReference type="Pfam" id="PF17384">
    <property type="entry name" value="DUF150_C"/>
    <property type="match status" value="1"/>
</dbReference>
<keyword evidence="8" id="KW-1185">Reference proteome</keyword>
<dbReference type="InterPro" id="IPR003728">
    <property type="entry name" value="Ribosome_maturation_RimP"/>
</dbReference>
<feature type="region of interest" description="Disordered" evidence="4">
    <location>
        <begin position="148"/>
        <end position="188"/>
    </location>
</feature>
<evidence type="ECO:0000256" key="4">
    <source>
        <dbReference type="SAM" id="MobiDB-lite"/>
    </source>
</evidence>
<dbReference type="EMBL" id="QOUI01000002">
    <property type="protein sequence ID" value="RCK70497.1"/>
    <property type="molecule type" value="Genomic_DNA"/>
</dbReference>
<dbReference type="GO" id="GO:0000028">
    <property type="term" value="P:ribosomal small subunit assembly"/>
    <property type="evidence" value="ECO:0007669"/>
    <property type="project" value="TreeGrafter"/>
</dbReference>
<protein>
    <recommendedName>
        <fullName evidence="3">Ribosome maturation factor RimP</fullName>
    </recommendedName>
</protein>
<dbReference type="PANTHER" id="PTHR33867:SF1">
    <property type="entry name" value="RIBOSOME MATURATION FACTOR RIMP"/>
    <property type="match status" value="1"/>
</dbReference>
<dbReference type="InterPro" id="IPR028998">
    <property type="entry name" value="RimP_C"/>
</dbReference>
<dbReference type="PANTHER" id="PTHR33867">
    <property type="entry name" value="RIBOSOME MATURATION FACTOR RIMP"/>
    <property type="match status" value="1"/>
</dbReference>
<comment type="similarity">
    <text evidence="3">Belongs to the RimP family.</text>
</comment>
<name>A0A367YXN8_9ACTN</name>
<dbReference type="SUPFAM" id="SSF75420">
    <property type="entry name" value="YhbC-like, N-terminal domain"/>
    <property type="match status" value="1"/>
</dbReference>
<dbReference type="SUPFAM" id="SSF74942">
    <property type="entry name" value="YhbC-like, C-terminal domain"/>
    <property type="match status" value="1"/>
</dbReference>